<dbReference type="Proteomes" id="UP001145742">
    <property type="component" value="Unassembled WGS sequence"/>
</dbReference>
<keyword evidence="3" id="KW-1185">Reference proteome</keyword>
<comment type="caution">
    <text evidence="2">The sequence shown here is derived from an EMBL/GenBank/DDBJ whole genome shotgun (WGS) entry which is preliminary data.</text>
</comment>
<organism evidence="2 3">
    <name type="scientific">Willisornis vidua</name>
    <name type="common">Xingu scale-backed antbird</name>
    <dbReference type="NCBI Taxonomy" id="1566151"/>
    <lineage>
        <taxon>Eukaryota</taxon>
        <taxon>Metazoa</taxon>
        <taxon>Chordata</taxon>
        <taxon>Craniata</taxon>
        <taxon>Vertebrata</taxon>
        <taxon>Euteleostomi</taxon>
        <taxon>Archelosauria</taxon>
        <taxon>Archosauria</taxon>
        <taxon>Dinosauria</taxon>
        <taxon>Saurischia</taxon>
        <taxon>Theropoda</taxon>
        <taxon>Coelurosauria</taxon>
        <taxon>Aves</taxon>
        <taxon>Neognathae</taxon>
        <taxon>Neoaves</taxon>
        <taxon>Telluraves</taxon>
        <taxon>Australaves</taxon>
        <taxon>Passeriformes</taxon>
        <taxon>Thamnophilidae</taxon>
        <taxon>Willisornis</taxon>
    </lineage>
</organism>
<gene>
    <name evidence="2" type="ORF">WISP_128863</name>
</gene>
<name>A0ABQ9CQI0_9PASS</name>
<accession>A0ABQ9CQI0</accession>
<evidence type="ECO:0000313" key="2">
    <source>
        <dbReference type="EMBL" id="KAJ7407173.1"/>
    </source>
</evidence>
<sequence>MKDYQFCCHLLAAAISPGKKNFKEENNIGEYSTKGIKYQKSNAMGLIPKDILVETYNLYNEPQKKDSAFKKYGNAKDEIITIATSYSIPVICNVGRPNTQKKKRNEKKKKEDKKKVKEPGV</sequence>
<evidence type="ECO:0000313" key="3">
    <source>
        <dbReference type="Proteomes" id="UP001145742"/>
    </source>
</evidence>
<proteinExistence type="predicted"/>
<reference evidence="2" key="1">
    <citation type="submission" date="2019-10" db="EMBL/GenBank/DDBJ databases">
        <authorList>
            <person name="Soares A.E.R."/>
            <person name="Aleixo A."/>
            <person name="Schneider P."/>
            <person name="Miyaki C.Y."/>
            <person name="Schneider M.P."/>
            <person name="Mello C."/>
            <person name="Vasconcelos A.T.R."/>
        </authorList>
    </citation>
    <scope>NUCLEOTIDE SEQUENCE</scope>
    <source>
        <tissue evidence="2">Muscle</tissue>
    </source>
</reference>
<feature type="compositionally biased region" description="Basic residues" evidence="1">
    <location>
        <begin position="99"/>
        <end position="112"/>
    </location>
</feature>
<protein>
    <submittedName>
        <fullName evidence="2">Uncharacterized protein</fullName>
    </submittedName>
</protein>
<dbReference type="EMBL" id="WHWB01034618">
    <property type="protein sequence ID" value="KAJ7407173.1"/>
    <property type="molecule type" value="Genomic_DNA"/>
</dbReference>
<feature type="region of interest" description="Disordered" evidence="1">
    <location>
        <begin position="95"/>
        <end position="121"/>
    </location>
</feature>
<evidence type="ECO:0000256" key="1">
    <source>
        <dbReference type="SAM" id="MobiDB-lite"/>
    </source>
</evidence>